<organism evidence="1">
    <name type="scientific">uncultured prokaryote</name>
    <dbReference type="NCBI Taxonomy" id="198431"/>
    <lineage>
        <taxon>unclassified sequences</taxon>
        <taxon>environmental samples</taxon>
    </lineage>
</organism>
<dbReference type="AlphaFoldDB" id="A0A0H5QLS2"/>
<sequence>MNVPNEEWKVRRQLEVVHLDLSLSQEGKITLVARGGSPSKRAALWTWSQSYEGRASAVEVAGEVDHLVRCAILDRPTSPSSLQRALLTPYRDEKLPW</sequence>
<evidence type="ECO:0000313" key="1">
    <source>
        <dbReference type="EMBL" id="CRY96702.1"/>
    </source>
</evidence>
<protein>
    <submittedName>
        <fullName evidence="1">Uncharacterized protein</fullName>
    </submittedName>
</protein>
<accession>A0A0H5QLS2</accession>
<name>A0A0H5QLS2_9ZZZZ</name>
<proteinExistence type="predicted"/>
<reference evidence="1" key="2">
    <citation type="submission" date="2015-07" db="EMBL/GenBank/DDBJ databases">
        <title>Plasmids, circular viruses and viroids from rat gut.</title>
        <authorList>
            <person name="Jorgensen T.J."/>
            <person name="Hansen M.A."/>
            <person name="Xu Z."/>
            <person name="Tabak M.A."/>
            <person name="Sorensen S.J."/>
            <person name="Hansen L.H."/>
        </authorList>
    </citation>
    <scope>NUCLEOTIDE SEQUENCE</scope>
    <source>
        <strain evidence="1">RGFK1221</strain>
    </source>
</reference>
<reference evidence="1" key="1">
    <citation type="submission" date="2015-06" db="EMBL/GenBank/DDBJ databases">
        <authorList>
            <person name="Joergensen T."/>
        </authorList>
    </citation>
    <scope>NUCLEOTIDE SEQUENCE</scope>
    <source>
        <strain evidence="1">RGFK1221</strain>
    </source>
</reference>
<dbReference type="EMBL" id="LN853794">
    <property type="protein sequence ID" value="CRY96702.1"/>
    <property type="molecule type" value="Genomic_DNA"/>
</dbReference>